<organism evidence="5 6">
    <name type="scientific">Dactylosporangium cerinum</name>
    <dbReference type="NCBI Taxonomy" id="1434730"/>
    <lineage>
        <taxon>Bacteria</taxon>
        <taxon>Bacillati</taxon>
        <taxon>Actinomycetota</taxon>
        <taxon>Actinomycetes</taxon>
        <taxon>Micromonosporales</taxon>
        <taxon>Micromonosporaceae</taxon>
        <taxon>Dactylosporangium</taxon>
    </lineage>
</organism>
<evidence type="ECO:0000256" key="1">
    <source>
        <dbReference type="ARBA" id="ARBA00004255"/>
    </source>
</evidence>
<protein>
    <submittedName>
        <fullName evidence="5">GPP34 family phosphoprotein</fullName>
    </submittedName>
</protein>
<dbReference type="Proteomes" id="UP001595912">
    <property type="component" value="Unassembled WGS sequence"/>
</dbReference>
<name>A0ABV9W417_9ACTN</name>
<evidence type="ECO:0000313" key="5">
    <source>
        <dbReference type="EMBL" id="MFC5003298.1"/>
    </source>
</evidence>
<sequence>MTYPIGEAPPPNLRQPLRVELFFLTHSETGEPLANTAALAVALAGAIIVDHLLRPLWRQGNDRQLQPHDRLRLFGTQVIVVNPDVSADPVADWAVTALGGARVRSVSERQRSMPLREAIRVLAVDAYKRTTAGLYAGDLAREVTRRGLNRGRRYPPTDPGNIARTRGRLCSVLTGYTHPDPQTDALGGLIQALSLTSELYLDRPDLRDLLGYMTARVQEHDPAVHQILTATDDLIAETAVAVYG</sequence>
<keyword evidence="3" id="KW-0446">Lipid-binding</keyword>
<keyword evidence="2" id="KW-0333">Golgi apparatus</keyword>
<evidence type="ECO:0000256" key="2">
    <source>
        <dbReference type="ARBA" id="ARBA00023034"/>
    </source>
</evidence>
<keyword evidence="4" id="KW-0472">Membrane</keyword>
<dbReference type="EMBL" id="JBHSIU010000050">
    <property type="protein sequence ID" value="MFC5003298.1"/>
    <property type="molecule type" value="Genomic_DNA"/>
</dbReference>
<comment type="subcellular location">
    <subcellularLocation>
        <location evidence="1">Golgi apparatus membrane</location>
        <topology evidence="1">Peripheral membrane protein</topology>
        <orientation evidence="1">Cytoplasmic side</orientation>
    </subcellularLocation>
</comment>
<dbReference type="InterPro" id="IPR038261">
    <property type="entry name" value="GPP34-like_sf"/>
</dbReference>
<dbReference type="Pfam" id="PF05719">
    <property type="entry name" value="GPP34"/>
    <property type="match status" value="1"/>
</dbReference>
<evidence type="ECO:0000313" key="6">
    <source>
        <dbReference type="Proteomes" id="UP001595912"/>
    </source>
</evidence>
<keyword evidence="6" id="KW-1185">Reference proteome</keyword>
<proteinExistence type="predicted"/>
<accession>A0ABV9W417</accession>
<dbReference type="Gene3D" id="1.10.3630.10">
    <property type="entry name" value="yeast vps74-n-term truncation variant domain like"/>
    <property type="match status" value="1"/>
</dbReference>
<evidence type="ECO:0000256" key="4">
    <source>
        <dbReference type="ARBA" id="ARBA00023136"/>
    </source>
</evidence>
<dbReference type="InterPro" id="IPR008628">
    <property type="entry name" value="GPP34-like"/>
</dbReference>
<evidence type="ECO:0000256" key="3">
    <source>
        <dbReference type="ARBA" id="ARBA00023121"/>
    </source>
</evidence>
<comment type="caution">
    <text evidence="5">The sequence shown here is derived from an EMBL/GenBank/DDBJ whole genome shotgun (WGS) entry which is preliminary data.</text>
</comment>
<reference evidence="6" key="1">
    <citation type="journal article" date="2019" name="Int. J. Syst. Evol. Microbiol.">
        <title>The Global Catalogue of Microorganisms (GCM) 10K type strain sequencing project: providing services to taxonomists for standard genome sequencing and annotation.</title>
        <authorList>
            <consortium name="The Broad Institute Genomics Platform"/>
            <consortium name="The Broad Institute Genome Sequencing Center for Infectious Disease"/>
            <person name="Wu L."/>
            <person name="Ma J."/>
        </authorList>
    </citation>
    <scope>NUCLEOTIDE SEQUENCE [LARGE SCALE GENOMIC DNA]</scope>
    <source>
        <strain evidence="6">CGMCC 4.7152</strain>
    </source>
</reference>
<gene>
    <name evidence="5" type="ORF">ACFPIJ_36390</name>
</gene>
<dbReference type="RefSeq" id="WP_380122202.1">
    <property type="nucleotide sequence ID" value="NZ_JBHSIU010000050.1"/>
</dbReference>